<dbReference type="InterPro" id="IPR013783">
    <property type="entry name" value="Ig-like_fold"/>
</dbReference>
<dbReference type="InterPro" id="IPR001611">
    <property type="entry name" value="Leu-rich_rpt"/>
</dbReference>
<comment type="caution">
    <text evidence="5">The sequence shown here is derived from an EMBL/GenBank/DDBJ whole genome shotgun (WGS) entry which is preliminary data.</text>
</comment>
<protein>
    <submittedName>
        <fullName evidence="5">Leucine rich repeat (LRR) protein</fullName>
    </submittedName>
</protein>
<dbReference type="Gene3D" id="3.80.10.10">
    <property type="entry name" value="Ribonuclease Inhibitor"/>
    <property type="match status" value="1"/>
</dbReference>
<reference evidence="5 6" key="1">
    <citation type="submission" date="2019-03" db="EMBL/GenBank/DDBJ databases">
        <title>Genomic Encyclopedia of Archaeal and Bacterial Type Strains, Phase II (KMG-II): from individual species to whole genera.</title>
        <authorList>
            <person name="Goeker M."/>
        </authorList>
    </citation>
    <scope>NUCLEOTIDE SEQUENCE [LARGE SCALE GENOMIC DNA]</scope>
    <source>
        <strain evidence="5 6">DSM 25233</strain>
    </source>
</reference>
<evidence type="ECO:0000313" key="5">
    <source>
        <dbReference type="EMBL" id="TDT40460.1"/>
    </source>
</evidence>
<dbReference type="InterPro" id="IPR032675">
    <property type="entry name" value="LRR_dom_sf"/>
</dbReference>
<name>A0A4R7JQN2_9FLAO</name>
<gene>
    <name evidence="5" type="ORF">CLV90_3307</name>
</gene>
<dbReference type="PROSITE" id="PS51257">
    <property type="entry name" value="PROKAR_LIPOPROTEIN"/>
    <property type="match status" value="1"/>
</dbReference>
<dbReference type="PANTHER" id="PTHR46652">
    <property type="entry name" value="LEUCINE-RICH REPEAT AND IQ DOMAIN-CONTAINING PROTEIN 1-RELATED"/>
    <property type="match status" value="1"/>
</dbReference>
<dbReference type="Pfam" id="PF23598">
    <property type="entry name" value="LRR_14"/>
    <property type="match status" value="1"/>
</dbReference>
<dbReference type="Gene3D" id="2.60.40.10">
    <property type="entry name" value="Immunoglobulins"/>
    <property type="match status" value="1"/>
</dbReference>
<dbReference type="AlphaFoldDB" id="A0A4R7JQN2"/>
<dbReference type="EMBL" id="SOAY01000014">
    <property type="protein sequence ID" value="TDT40460.1"/>
    <property type="molecule type" value="Genomic_DNA"/>
</dbReference>
<dbReference type="RefSeq" id="WP_133688557.1">
    <property type="nucleotide sequence ID" value="NZ_SOAY01000014.1"/>
</dbReference>
<evidence type="ECO:0000256" key="3">
    <source>
        <dbReference type="SAM" id="SignalP"/>
    </source>
</evidence>
<sequence length="447" mass="51031">MKTIKSTFCFIFFTILLVASCSKETSTTPTVEEPQQELPVLEFNTLTTPIDKSLEVKLLPVPILEWNVKNALEGEIIKYSVRLGTSENNLETIATDHTETDFQIDFLLDPETTYFWQIVLTNRDKGETLSPIYRFTSDTIKIEDPAIEQIVRDALLKPEGKFTREELESITSLPLDESIPFYDAMEPYDLPETLTGLEYCTNLHYVNFYGKGFQVPLTNIKALSNLKDITYLNLANNQITEVQSIGGLTELTYLHLGWNTGINDISYLTNLKKLKTLNLTYTYGLRDLTPLASLPQLDSLLMTTARYVEDATVIGELTNLKKLSFTSNDNISDFSFLENLTEMRDLSMYSNDSIADISFLTGMNKLTKLNISKNKITDITVLENLLDLEYLELNNLKIKDFSVLTKLTKLQEVWLHSYDIDETFISIQELKEALPNTVFKVNNKTYH</sequence>
<keyword evidence="1" id="KW-0433">Leucine-rich repeat</keyword>
<evidence type="ECO:0000259" key="4">
    <source>
        <dbReference type="Pfam" id="PF23598"/>
    </source>
</evidence>
<evidence type="ECO:0000313" key="6">
    <source>
        <dbReference type="Proteomes" id="UP000294749"/>
    </source>
</evidence>
<organism evidence="5 6">
    <name type="scientific">Maribacter spongiicola</name>
    <dbReference type="NCBI Taxonomy" id="1206753"/>
    <lineage>
        <taxon>Bacteria</taxon>
        <taxon>Pseudomonadati</taxon>
        <taxon>Bacteroidota</taxon>
        <taxon>Flavobacteriia</taxon>
        <taxon>Flavobacteriales</taxon>
        <taxon>Flavobacteriaceae</taxon>
        <taxon>Maribacter</taxon>
    </lineage>
</organism>
<keyword evidence="6" id="KW-1185">Reference proteome</keyword>
<proteinExistence type="predicted"/>
<keyword evidence="3" id="KW-0732">Signal</keyword>
<keyword evidence="2" id="KW-0677">Repeat</keyword>
<dbReference type="OrthoDB" id="1110367at2"/>
<dbReference type="Proteomes" id="UP000294749">
    <property type="component" value="Unassembled WGS sequence"/>
</dbReference>
<evidence type="ECO:0000256" key="1">
    <source>
        <dbReference type="ARBA" id="ARBA00022614"/>
    </source>
</evidence>
<dbReference type="InterPro" id="IPR050836">
    <property type="entry name" value="SDS22/Internalin_LRR"/>
</dbReference>
<dbReference type="InterPro" id="IPR055414">
    <property type="entry name" value="LRR_R13L4/SHOC2-like"/>
</dbReference>
<evidence type="ECO:0000256" key="2">
    <source>
        <dbReference type="ARBA" id="ARBA00022737"/>
    </source>
</evidence>
<feature type="signal peptide" evidence="3">
    <location>
        <begin position="1"/>
        <end position="24"/>
    </location>
</feature>
<feature type="chain" id="PRO_5020890585" evidence="3">
    <location>
        <begin position="25"/>
        <end position="447"/>
    </location>
</feature>
<dbReference type="PANTHER" id="PTHR46652:SF3">
    <property type="entry name" value="LEUCINE-RICH REPEAT-CONTAINING PROTEIN 9"/>
    <property type="match status" value="1"/>
</dbReference>
<feature type="domain" description="Disease resistance R13L4/SHOC-2-like LRR" evidence="4">
    <location>
        <begin position="218"/>
        <end position="425"/>
    </location>
</feature>
<dbReference type="PROSITE" id="PS51450">
    <property type="entry name" value="LRR"/>
    <property type="match status" value="2"/>
</dbReference>
<dbReference type="SUPFAM" id="SSF52058">
    <property type="entry name" value="L domain-like"/>
    <property type="match status" value="1"/>
</dbReference>
<accession>A0A4R7JQN2</accession>